<dbReference type="Proteomes" id="UP000679725">
    <property type="component" value="Unassembled WGS sequence"/>
</dbReference>
<dbReference type="InterPro" id="IPR008979">
    <property type="entry name" value="Galactose-bd-like_sf"/>
</dbReference>
<dbReference type="Gene3D" id="2.60.120.260">
    <property type="entry name" value="Galactose-binding domain-like"/>
    <property type="match status" value="3"/>
</dbReference>
<name>A0ABM8UQB8_9BACT</name>
<sequence>MKNFTVLVMLFLLNLAAVSPGFAMTGGDCGCTDSENGLKNGSFESGTNNWSKTEGTDFQTNRSYNVCGDKNGVINGSGIVYQVVDLAGGSQVNLSVYGGTHNAARNHQFKINFYTSDNRLIEGRDNRVEIDMNYQVTDSRLRQYNASITAPANAAKVVFSIVSGGDYFKFDVACLTITPPEPSDCGCPDDQNAVKNGSFESGTDHWSKSEGTNFISEPPYSVCGHKNGLITGHGTIFQEVNVTQGSVVNVKVFGGTHDTGLNHQFKLEFYNSAGALVAIEINDDNTRQMDYRVTQLHKLQEYNLSATAPLGAVKVRFSVISGGNYFKIDGVCMGITPPPTPVCETCNNNKLTNASFEEDAAGWETTGNVIANNAIANCGEKSLILSGSSTFRQDVPMLPTYGNTVTLIFWGAVLEDRDQKVEIVFLDGSSKVLGTLTQQIDKLVNSSPWGLQRYTLSGAVPQGTEVVRVQGSQSDNYLAIDGTCLTFAGPPLPVTLASFNAKKEGNTASLVWTTTFESNSDHFDVQHSGDGKNWTVLTSIQAQGESADDVTYTYTHTNPFAVNLYRLKMVDADGTFAFSEIKSLNFDAAEQMNIYPNPAVDRIKFEGAQLINNVKVYNQNGVLILNTKPDAANEVDLTRLVQGTYFVKVNDGAVTRKILVVR</sequence>
<feature type="signal peptide" evidence="1">
    <location>
        <begin position="1"/>
        <end position="23"/>
    </location>
</feature>
<protein>
    <recommendedName>
        <fullName evidence="2">Secretion system C-terminal sorting domain-containing protein</fullName>
    </recommendedName>
</protein>
<keyword evidence="1" id="KW-0732">Signal</keyword>
<dbReference type="Pfam" id="PF18962">
    <property type="entry name" value="Por_Secre_tail"/>
    <property type="match status" value="1"/>
</dbReference>
<evidence type="ECO:0000313" key="4">
    <source>
        <dbReference type="Proteomes" id="UP000679725"/>
    </source>
</evidence>
<feature type="domain" description="Secretion system C-terminal sorting" evidence="2">
    <location>
        <begin position="594"/>
        <end position="660"/>
    </location>
</feature>
<organism evidence="3 4">
    <name type="scientific">Dyadobacter linearis</name>
    <dbReference type="NCBI Taxonomy" id="2823330"/>
    <lineage>
        <taxon>Bacteria</taxon>
        <taxon>Pseudomonadati</taxon>
        <taxon>Bacteroidota</taxon>
        <taxon>Cytophagia</taxon>
        <taxon>Cytophagales</taxon>
        <taxon>Spirosomataceae</taxon>
        <taxon>Dyadobacter</taxon>
    </lineage>
</organism>
<evidence type="ECO:0000259" key="2">
    <source>
        <dbReference type="Pfam" id="PF18962"/>
    </source>
</evidence>
<dbReference type="EMBL" id="CAJRAU010000003">
    <property type="protein sequence ID" value="CAG5069645.1"/>
    <property type="molecule type" value="Genomic_DNA"/>
</dbReference>
<dbReference type="RefSeq" id="WP_215233744.1">
    <property type="nucleotide sequence ID" value="NZ_CAJRAU010000003.1"/>
</dbReference>
<feature type="chain" id="PRO_5047006135" description="Secretion system C-terminal sorting domain-containing protein" evidence="1">
    <location>
        <begin position="24"/>
        <end position="662"/>
    </location>
</feature>
<dbReference type="SUPFAM" id="SSF49785">
    <property type="entry name" value="Galactose-binding domain-like"/>
    <property type="match status" value="1"/>
</dbReference>
<dbReference type="NCBIfam" id="TIGR04183">
    <property type="entry name" value="Por_Secre_tail"/>
    <property type="match status" value="1"/>
</dbReference>
<comment type="caution">
    <text evidence="3">The sequence shown here is derived from an EMBL/GenBank/DDBJ whole genome shotgun (WGS) entry which is preliminary data.</text>
</comment>
<gene>
    <name evidence="3" type="ORF">DYBT9623_02381</name>
</gene>
<evidence type="ECO:0000313" key="3">
    <source>
        <dbReference type="EMBL" id="CAG5069645.1"/>
    </source>
</evidence>
<accession>A0ABM8UQB8</accession>
<evidence type="ECO:0000256" key="1">
    <source>
        <dbReference type="SAM" id="SignalP"/>
    </source>
</evidence>
<dbReference type="InterPro" id="IPR026444">
    <property type="entry name" value="Secre_tail"/>
</dbReference>
<keyword evidence="4" id="KW-1185">Reference proteome</keyword>
<reference evidence="3 4" key="1">
    <citation type="submission" date="2021-04" db="EMBL/GenBank/DDBJ databases">
        <authorList>
            <person name="Rodrigo-Torres L."/>
            <person name="Arahal R. D."/>
            <person name="Lucena T."/>
        </authorList>
    </citation>
    <scope>NUCLEOTIDE SEQUENCE [LARGE SCALE GENOMIC DNA]</scope>
    <source>
        <strain evidence="3 4">CECT 9623</strain>
    </source>
</reference>
<proteinExistence type="predicted"/>